<sequence>MERHEVISQTLGFTGRMISGSKSGYHKNYPNNLVIFNANVCTDQNKIWYGDLDLTLDKDKLSLLAVALGQDLYVLYELDGRFENEKAPILKAASVIFKADGTWEIGQGSIYESLDAETLTINN</sequence>
<protein>
    <submittedName>
        <fullName evidence="1">Uncharacterized protein</fullName>
    </submittedName>
</protein>
<dbReference type="EMBL" id="LR797474">
    <property type="protein sequence ID" value="CAB4219050.1"/>
    <property type="molecule type" value="Genomic_DNA"/>
</dbReference>
<evidence type="ECO:0000313" key="1">
    <source>
        <dbReference type="EMBL" id="CAB4219050.1"/>
    </source>
</evidence>
<reference evidence="1" key="1">
    <citation type="submission" date="2020-05" db="EMBL/GenBank/DDBJ databases">
        <authorList>
            <person name="Chiriac C."/>
            <person name="Salcher M."/>
            <person name="Ghai R."/>
            <person name="Kavagutti S V."/>
        </authorList>
    </citation>
    <scope>NUCLEOTIDE SEQUENCE</scope>
</reference>
<name>A0A6J5SUX3_9CAUD</name>
<gene>
    <name evidence="1" type="ORF">UFOVP1604_133</name>
</gene>
<organism evidence="1">
    <name type="scientific">uncultured Caudovirales phage</name>
    <dbReference type="NCBI Taxonomy" id="2100421"/>
    <lineage>
        <taxon>Viruses</taxon>
        <taxon>Duplodnaviria</taxon>
        <taxon>Heunggongvirae</taxon>
        <taxon>Uroviricota</taxon>
        <taxon>Caudoviricetes</taxon>
        <taxon>Peduoviridae</taxon>
        <taxon>Maltschvirus</taxon>
        <taxon>Maltschvirus maltsch</taxon>
    </lineage>
</organism>
<proteinExistence type="predicted"/>
<accession>A0A6J5SUX3</accession>